<protein>
    <submittedName>
        <fullName evidence="4">Dentin sialophosphopreproprotein</fullName>
    </submittedName>
</protein>
<dbReference type="RefSeq" id="WP_078290862.1">
    <property type="nucleotide sequence ID" value="NZ_MBIN01000040.1"/>
</dbReference>
<name>A0AAE5U7G0_HELPX</name>
<sequence>MKAIKILFIMTLSLNAISVNRALFDLKDSQLKGELTPKIVNFGGYKSSTKEWGATALNYINAANGDAKKFSALVEKMRFNSGILGNFRAHARLRQALKLQKNLKYCLKIIARDSFYSYRTGIYIPLGISLKDQKTAQKMLADLSVVGAYLKKQQENEKAQSPYYRSNNYYNSYYSPYYGMYGMYGMGMYGMYGMGMYDFYDFYDGMYGFYPNMFFMMQVQDYLMLENYMYALDQEEILDHDASINQLDTPTDDDRDDKDDKSLQQANLMSFYRDPKFSKGIQTNRLNSALVNLDNSRMLKDNSLFHTKAMPTKSVDAITSQAKELNHLVGQIKEMKQDGASPNKIDSVVDKAMEVRDKLDNNLNQLDNDLKDQKGLSSEQQAQVDKALDSVQQLSHSSDVVGNYLDGSLKIDGDDRDDLNDAMSNPMQQSAQQTPINSMANTHANDSKDQGGNALINPNSATNDDHNDDHMDTNTTDTGNANDTPTDDKDASGNNTGDMNNADTGNTDTGNTDTGNTDDMSNMNNGNDDAGNANDDMSNGNDMGDDMNNANDMNDDMGNSNDDMGDMGDMNDDMGGDMGDMGDMGGDMGN</sequence>
<feature type="compositionally biased region" description="Acidic residues" evidence="2">
    <location>
        <begin position="563"/>
        <end position="575"/>
    </location>
</feature>
<feature type="signal peptide" evidence="3">
    <location>
        <begin position="1"/>
        <end position="21"/>
    </location>
</feature>
<keyword evidence="1" id="KW-0175">Coiled coil</keyword>
<feature type="chain" id="PRO_5041952595" evidence="3">
    <location>
        <begin position="22"/>
        <end position="590"/>
    </location>
</feature>
<feature type="compositionally biased region" description="Gly residues" evidence="2">
    <location>
        <begin position="576"/>
        <end position="590"/>
    </location>
</feature>
<accession>A0AAE5U7G0</accession>
<keyword evidence="3" id="KW-0732">Signal</keyword>
<evidence type="ECO:0000256" key="3">
    <source>
        <dbReference type="SAM" id="SignalP"/>
    </source>
</evidence>
<feature type="coiled-coil region" evidence="1">
    <location>
        <begin position="349"/>
        <end position="376"/>
    </location>
</feature>
<evidence type="ECO:0000256" key="2">
    <source>
        <dbReference type="SAM" id="MobiDB-lite"/>
    </source>
</evidence>
<dbReference type="AlphaFoldDB" id="A0AAE5U7G0"/>
<feature type="compositionally biased region" description="Basic and acidic residues" evidence="2">
    <location>
        <begin position="463"/>
        <end position="472"/>
    </location>
</feature>
<feature type="compositionally biased region" description="Low complexity" evidence="2">
    <location>
        <begin position="493"/>
        <end position="562"/>
    </location>
</feature>
<dbReference type="Proteomes" id="UP000220501">
    <property type="component" value="Unassembled WGS sequence"/>
</dbReference>
<reference evidence="4 5" key="1">
    <citation type="journal article" date="2017" name="Gut Pathog.">
        <title>Phylogenomics of Colombian Helicobacter pylori isolates.</title>
        <authorList>
            <person name="Gutierrez-Escobar A.J."/>
            <person name="Trujillo E."/>
            <person name="Acevedo O."/>
            <person name="Bravo M.M."/>
        </authorList>
    </citation>
    <scope>NUCLEOTIDE SEQUENCE [LARGE SCALE GENOMIC DNA]</scope>
    <source>
        <strain evidence="4 5">22366</strain>
    </source>
</reference>
<feature type="region of interest" description="Disordered" evidence="2">
    <location>
        <begin position="406"/>
        <end position="590"/>
    </location>
</feature>
<dbReference type="EMBL" id="MBIN01000040">
    <property type="protein sequence ID" value="PDX08550.1"/>
    <property type="molecule type" value="Genomic_DNA"/>
</dbReference>
<comment type="caution">
    <text evidence="4">The sequence shown here is derived from an EMBL/GenBank/DDBJ whole genome shotgun (WGS) entry which is preliminary data.</text>
</comment>
<evidence type="ECO:0000313" key="5">
    <source>
        <dbReference type="Proteomes" id="UP000220501"/>
    </source>
</evidence>
<organism evidence="4 5">
    <name type="scientific">Helicobacter pylori</name>
    <name type="common">Campylobacter pylori</name>
    <dbReference type="NCBI Taxonomy" id="210"/>
    <lineage>
        <taxon>Bacteria</taxon>
        <taxon>Pseudomonadati</taxon>
        <taxon>Campylobacterota</taxon>
        <taxon>Epsilonproteobacteria</taxon>
        <taxon>Campylobacterales</taxon>
        <taxon>Helicobacteraceae</taxon>
        <taxon>Helicobacter</taxon>
    </lineage>
</organism>
<evidence type="ECO:0000313" key="4">
    <source>
        <dbReference type="EMBL" id="PDX08550.1"/>
    </source>
</evidence>
<feature type="compositionally biased region" description="Polar residues" evidence="2">
    <location>
        <begin position="422"/>
        <end position="444"/>
    </location>
</feature>
<feature type="compositionally biased region" description="Low complexity" evidence="2">
    <location>
        <begin position="473"/>
        <end position="484"/>
    </location>
</feature>
<gene>
    <name evidence="4" type="ORF">BB406_04330</name>
</gene>
<evidence type="ECO:0000256" key="1">
    <source>
        <dbReference type="SAM" id="Coils"/>
    </source>
</evidence>
<proteinExistence type="predicted"/>